<gene>
    <name evidence="2" type="ORF">Pan216_40670</name>
</gene>
<feature type="region of interest" description="Disordered" evidence="1">
    <location>
        <begin position="147"/>
        <end position="166"/>
    </location>
</feature>
<dbReference type="AlphaFoldDB" id="A0A518B8C5"/>
<evidence type="ECO:0000313" key="2">
    <source>
        <dbReference type="EMBL" id="QDU63192.1"/>
    </source>
</evidence>
<dbReference type="KEGG" id="knv:Pan216_40670"/>
<name>A0A518B8C5_9BACT</name>
<feature type="compositionally biased region" description="Basic residues" evidence="1">
    <location>
        <begin position="49"/>
        <end position="58"/>
    </location>
</feature>
<feature type="compositionally biased region" description="Polar residues" evidence="1">
    <location>
        <begin position="1"/>
        <end position="11"/>
    </location>
</feature>
<feature type="compositionally biased region" description="Basic residues" evidence="1">
    <location>
        <begin position="149"/>
        <end position="158"/>
    </location>
</feature>
<proteinExistence type="predicted"/>
<evidence type="ECO:0000256" key="1">
    <source>
        <dbReference type="SAM" id="MobiDB-lite"/>
    </source>
</evidence>
<reference evidence="2 3" key="1">
    <citation type="submission" date="2019-02" db="EMBL/GenBank/DDBJ databases">
        <title>Deep-cultivation of Planctomycetes and their phenomic and genomic characterization uncovers novel biology.</title>
        <authorList>
            <person name="Wiegand S."/>
            <person name="Jogler M."/>
            <person name="Boedeker C."/>
            <person name="Pinto D."/>
            <person name="Vollmers J."/>
            <person name="Rivas-Marin E."/>
            <person name="Kohn T."/>
            <person name="Peeters S.H."/>
            <person name="Heuer A."/>
            <person name="Rast P."/>
            <person name="Oberbeckmann S."/>
            <person name="Bunk B."/>
            <person name="Jeske O."/>
            <person name="Meyerdierks A."/>
            <person name="Storesund J.E."/>
            <person name="Kallscheuer N."/>
            <person name="Luecker S."/>
            <person name="Lage O.M."/>
            <person name="Pohl T."/>
            <person name="Merkel B.J."/>
            <person name="Hornburger P."/>
            <person name="Mueller R.-W."/>
            <person name="Bruemmer F."/>
            <person name="Labrenz M."/>
            <person name="Spormann A.M."/>
            <person name="Op den Camp H."/>
            <person name="Overmann J."/>
            <person name="Amann R."/>
            <person name="Jetten M.S.M."/>
            <person name="Mascher T."/>
            <person name="Medema M.H."/>
            <person name="Devos D.P."/>
            <person name="Kaster A.-K."/>
            <person name="Ovreas L."/>
            <person name="Rohde M."/>
            <person name="Galperin M.Y."/>
            <person name="Jogler C."/>
        </authorList>
    </citation>
    <scope>NUCLEOTIDE SEQUENCE [LARGE SCALE GENOMIC DNA]</scope>
    <source>
        <strain evidence="2 3">Pan216</strain>
    </source>
</reference>
<feature type="region of interest" description="Disordered" evidence="1">
    <location>
        <begin position="45"/>
        <end position="64"/>
    </location>
</feature>
<feature type="region of interest" description="Disordered" evidence="1">
    <location>
        <begin position="110"/>
        <end position="134"/>
    </location>
</feature>
<feature type="region of interest" description="Disordered" evidence="1">
    <location>
        <begin position="1"/>
        <end position="34"/>
    </location>
</feature>
<evidence type="ECO:0000313" key="3">
    <source>
        <dbReference type="Proteomes" id="UP000317093"/>
    </source>
</evidence>
<organism evidence="2 3">
    <name type="scientific">Kolteria novifilia</name>
    <dbReference type="NCBI Taxonomy" id="2527975"/>
    <lineage>
        <taxon>Bacteria</taxon>
        <taxon>Pseudomonadati</taxon>
        <taxon>Planctomycetota</taxon>
        <taxon>Planctomycetia</taxon>
        <taxon>Kolteriales</taxon>
        <taxon>Kolteriaceae</taxon>
        <taxon>Kolteria</taxon>
    </lineage>
</organism>
<accession>A0A518B8C5</accession>
<dbReference type="EMBL" id="CP036279">
    <property type="protein sequence ID" value="QDU63192.1"/>
    <property type="molecule type" value="Genomic_DNA"/>
</dbReference>
<sequence length="221" mass="23550">MRGLLLNQSPGNPVRSIPSPGLLRSPTSPRGRGKECLTYAIPVRTSDRRSKHSPHAHARGGMAPSLLFPSPCGRVSLLFPSLPVGESASCSPLPVGEGLGVRGLLLNQSPGNPVRSIPSPGLLRSPTSPRGRGKECLTYAILVRTSDRRSKHSPHAHARGGMAPSLLFPSPRGRVSLLFPSPRGRGVRGEGASLKPITRQSRAFRPLTRLASLADLSPRER</sequence>
<keyword evidence="3" id="KW-1185">Reference proteome</keyword>
<dbReference type="Proteomes" id="UP000317093">
    <property type="component" value="Chromosome"/>
</dbReference>
<protein>
    <submittedName>
        <fullName evidence="2">Uncharacterized protein</fullName>
    </submittedName>
</protein>